<evidence type="ECO:0000313" key="2">
    <source>
        <dbReference type="Proteomes" id="UP000192927"/>
    </source>
</evidence>
<name>A0A1W5D9K6_9LECA</name>
<proteinExistence type="predicted"/>
<sequence length="227" mass="25364">MTDLGPCSYYLGMLVTRDRPNHTLCLGQRGYMEKVLRDFSIWESNPMDTPMARNDLVKAPKGYQPPKDLQATFQSAVRSLIYAMLGTRPDIAYAISMVSRFVSNPDKSYWQAVKCILRYLQGMVDADLVYQRPPTQLEDYTDADWAGDKDTQPSTSGFVFSIGSGAISWSSKCQPMVALFTCEAEYIGQTQATKEAIWLKSLLVELGTEDDGPSATIFTTIIRVLLP</sequence>
<dbReference type="PANTHER" id="PTHR11439">
    <property type="entry name" value="GAG-POL-RELATED RETROTRANSPOSON"/>
    <property type="match status" value="1"/>
</dbReference>
<dbReference type="AlphaFoldDB" id="A0A1W5D9K6"/>
<reference evidence="2" key="1">
    <citation type="submission" date="2017-03" db="EMBL/GenBank/DDBJ databases">
        <authorList>
            <person name="Sharma R."/>
            <person name="Thines M."/>
        </authorList>
    </citation>
    <scope>NUCLEOTIDE SEQUENCE [LARGE SCALE GENOMIC DNA]</scope>
</reference>
<evidence type="ECO:0000313" key="1">
    <source>
        <dbReference type="EMBL" id="SLM39725.1"/>
    </source>
</evidence>
<dbReference type="CDD" id="cd09272">
    <property type="entry name" value="RNase_HI_RT_Ty1"/>
    <property type="match status" value="1"/>
</dbReference>
<dbReference type="Proteomes" id="UP000192927">
    <property type="component" value="Unassembled WGS sequence"/>
</dbReference>
<organism evidence="1 2">
    <name type="scientific">Lasallia pustulata</name>
    <dbReference type="NCBI Taxonomy" id="136370"/>
    <lineage>
        <taxon>Eukaryota</taxon>
        <taxon>Fungi</taxon>
        <taxon>Dikarya</taxon>
        <taxon>Ascomycota</taxon>
        <taxon>Pezizomycotina</taxon>
        <taxon>Lecanoromycetes</taxon>
        <taxon>OSLEUM clade</taxon>
        <taxon>Umbilicariomycetidae</taxon>
        <taxon>Umbilicariales</taxon>
        <taxon>Umbilicariaceae</taxon>
        <taxon>Lasallia</taxon>
    </lineage>
</organism>
<dbReference type="EMBL" id="FWEW01003543">
    <property type="protein sequence ID" value="SLM39725.1"/>
    <property type="molecule type" value="Genomic_DNA"/>
</dbReference>
<accession>A0A1W5D9K6</accession>
<dbReference type="PANTHER" id="PTHR11439:SF483">
    <property type="entry name" value="PEPTIDE SYNTHASE GLIP-LIKE, PUTATIVE (AFU_ORTHOLOGUE AFUA_3G12920)-RELATED"/>
    <property type="match status" value="1"/>
</dbReference>
<keyword evidence="2" id="KW-1185">Reference proteome</keyword>
<protein>
    <submittedName>
        <fullName evidence="1">Probable transposable element</fullName>
    </submittedName>
</protein>